<evidence type="ECO:0000313" key="4">
    <source>
        <dbReference type="Proteomes" id="UP001162031"/>
    </source>
</evidence>
<dbReference type="PROSITE" id="PS51471">
    <property type="entry name" value="FE2OG_OXY"/>
    <property type="match status" value="1"/>
</dbReference>
<dbReference type="InterPro" id="IPR027443">
    <property type="entry name" value="IPNS-like_sf"/>
</dbReference>
<reference evidence="3" key="1">
    <citation type="submission" date="2022-12" db="EMBL/GenBank/DDBJ databases">
        <authorList>
            <person name="Webb A."/>
        </authorList>
    </citation>
    <scope>NUCLEOTIDE SEQUENCE</scope>
    <source>
        <strain evidence="3">Hp1</strain>
    </source>
</reference>
<dbReference type="GO" id="GO:0046872">
    <property type="term" value="F:metal ion binding"/>
    <property type="evidence" value="ECO:0007669"/>
    <property type="project" value="UniProtKB-KW"/>
</dbReference>
<dbReference type="Pfam" id="PF14226">
    <property type="entry name" value="DIOX_N"/>
    <property type="match status" value="1"/>
</dbReference>
<dbReference type="EMBL" id="CANTFL010001244">
    <property type="protein sequence ID" value="CAI5734977.1"/>
    <property type="molecule type" value="Genomic_DNA"/>
</dbReference>
<dbReference type="SUPFAM" id="SSF51197">
    <property type="entry name" value="Clavaminate synthase-like"/>
    <property type="match status" value="1"/>
</dbReference>
<name>A0AAV0UDS8_HYABA</name>
<evidence type="ECO:0000256" key="1">
    <source>
        <dbReference type="RuleBase" id="RU003682"/>
    </source>
</evidence>
<dbReference type="InterPro" id="IPR044861">
    <property type="entry name" value="IPNS-like_FE2OG_OXY"/>
</dbReference>
<dbReference type="InterPro" id="IPR005123">
    <property type="entry name" value="Oxoglu/Fe-dep_dioxygenase_dom"/>
</dbReference>
<dbReference type="Pfam" id="PF03171">
    <property type="entry name" value="2OG-FeII_Oxy"/>
    <property type="match status" value="1"/>
</dbReference>
<dbReference type="AlphaFoldDB" id="A0AAV0UDS8"/>
<dbReference type="Proteomes" id="UP001162031">
    <property type="component" value="Unassembled WGS sequence"/>
</dbReference>
<comment type="caution">
    <text evidence="3">The sequence shown here is derived from an EMBL/GenBank/DDBJ whole genome shotgun (WGS) entry which is preliminary data.</text>
</comment>
<organism evidence="3 4">
    <name type="scientific">Hyaloperonospora brassicae</name>
    <name type="common">Brassica downy mildew</name>
    <name type="synonym">Peronospora brassicae</name>
    <dbReference type="NCBI Taxonomy" id="162125"/>
    <lineage>
        <taxon>Eukaryota</taxon>
        <taxon>Sar</taxon>
        <taxon>Stramenopiles</taxon>
        <taxon>Oomycota</taxon>
        <taxon>Peronosporomycetes</taxon>
        <taxon>Peronosporales</taxon>
        <taxon>Peronosporaceae</taxon>
        <taxon>Hyaloperonospora</taxon>
    </lineage>
</organism>
<dbReference type="FunFam" id="2.60.120.330:FF:000012">
    <property type="entry name" value="Gibberellin 20 oxidase 1"/>
    <property type="match status" value="1"/>
</dbReference>
<dbReference type="InterPro" id="IPR050231">
    <property type="entry name" value="Iron_ascorbate_oxido_reductase"/>
</dbReference>
<keyword evidence="1" id="KW-0408">Iron</keyword>
<keyword evidence="1" id="KW-0479">Metal-binding</keyword>
<accession>A0AAV0UDS8</accession>
<evidence type="ECO:0000259" key="2">
    <source>
        <dbReference type="PROSITE" id="PS51471"/>
    </source>
</evidence>
<comment type="similarity">
    <text evidence="1">Belongs to the iron/ascorbate-dependent oxidoreductase family.</text>
</comment>
<sequence>MEVHHVPVIDVGPLLALATDADVDRALGDTTDASVRRMVDSVRAASRGWGFFYIAHHSVSTDEMDAFRRAMRSFFALPAAIKASVASSVANPRGYVKGELTKNKVDWKECFDFTDAQEDEPPGDCRDRVGREQNQWVDESLLPGFRAEMQAYYDKMGFLSRRLMKLFAVALDKEPTFFDGFFANTHPSAMRLNHYPIAPEPDTTMGVHHHTDPVALTILLQDDDVASLQVLHRESGTWVDVPPRRGTFTINTGDLLQVWSNDQFMAPLHRVLASGKADRFSAPFFYLPAYTVQVEPIVMNDGDVPNYRPFRFLEYIVARASGNYADLGKENQVDDFRIHGAMDVANA</sequence>
<dbReference type="PRINTS" id="PR00682">
    <property type="entry name" value="IPNSYNTHASE"/>
</dbReference>
<evidence type="ECO:0000313" key="3">
    <source>
        <dbReference type="EMBL" id="CAI5734977.1"/>
    </source>
</evidence>
<dbReference type="GO" id="GO:0016491">
    <property type="term" value="F:oxidoreductase activity"/>
    <property type="evidence" value="ECO:0007669"/>
    <property type="project" value="UniProtKB-KW"/>
</dbReference>
<dbReference type="Gene3D" id="2.60.120.330">
    <property type="entry name" value="B-lactam Antibiotic, Isopenicillin N Synthase, Chain"/>
    <property type="match status" value="1"/>
</dbReference>
<dbReference type="PANTHER" id="PTHR47990">
    <property type="entry name" value="2-OXOGLUTARATE (2OG) AND FE(II)-DEPENDENT OXYGENASE SUPERFAMILY PROTEIN-RELATED"/>
    <property type="match status" value="1"/>
</dbReference>
<gene>
    <name evidence="3" type="ORF">HBR001_LOCUS6337</name>
</gene>
<dbReference type="InterPro" id="IPR026992">
    <property type="entry name" value="DIOX_N"/>
</dbReference>
<protein>
    <recommendedName>
        <fullName evidence="2">Fe2OG dioxygenase domain-containing protein</fullName>
    </recommendedName>
</protein>
<feature type="domain" description="Fe2OG dioxygenase" evidence="2">
    <location>
        <begin position="186"/>
        <end position="288"/>
    </location>
</feature>
<keyword evidence="1" id="KW-0560">Oxidoreductase</keyword>
<proteinExistence type="inferred from homology"/>
<keyword evidence="4" id="KW-1185">Reference proteome</keyword>